<reference evidence="2" key="1">
    <citation type="submission" date="2023-12" db="EMBL/GenBank/DDBJ databases">
        <title>Genome assembly of Anisodus tanguticus.</title>
        <authorList>
            <person name="Wang Y.-J."/>
        </authorList>
    </citation>
    <scope>NUCLEOTIDE SEQUENCE</scope>
    <source>
        <strain evidence="2">KB-2021</strain>
        <tissue evidence="2">Leaf</tissue>
    </source>
</reference>
<keyword evidence="3" id="KW-1185">Reference proteome</keyword>
<proteinExistence type="predicted"/>
<evidence type="ECO:0000313" key="3">
    <source>
        <dbReference type="Proteomes" id="UP001291623"/>
    </source>
</evidence>
<protein>
    <submittedName>
        <fullName evidence="2">Uncharacterized protein</fullName>
    </submittedName>
</protein>
<dbReference type="Proteomes" id="UP001291623">
    <property type="component" value="Unassembled WGS sequence"/>
</dbReference>
<gene>
    <name evidence="2" type="ORF">RND71_030804</name>
</gene>
<comment type="caution">
    <text evidence="2">The sequence shown here is derived from an EMBL/GenBank/DDBJ whole genome shotgun (WGS) entry which is preliminary data.</text>
</comment>
<dbReference type="EMBL" id="JAVYJV010000016">
    <property type="protein sequence ID" value="KAK4351491.1"/>
    <property type="molecule type" value="Genomic_DNA"/>
</dbReference>
<evidence type="ECO:0000256" key="1">
    <source>
        <dbReference type="SAM" id="MobiDB-lite"/>
    </source>
</evidence>
<dbReference type="AlphaFoldDB" id="A0AAE1V5U3"/>
<sequence>MENSISELLNQTTDKGKGPAISQDDYRQKVLGNLKFKPMSDLETPTIERLYFGKNNLPKVKTLSASHRTKYRKSAMETDIPITKNFDDETFEKKIAP</sequence>
<accession>A0AAE1V5U3</accession>
<feature type="compositionally biased region" description="Polar residues" evidence="1">
    <location>
        <begin position="1"/>
        <end position="13"/>
    </location>
</feature>
<evidence type="ECO:0000313" key="2">
    <source>
        <dbReference type="EMBL" id="KAK4351491.1"/>
    </source>
</evidence>
<name>A0AAE1V5U3_9SOLA</name>
<organism evidence="2 3">
    <name type="scientific">Anisodus tanguticus</name>
    <dbReference type="NCBI Taxonomy" id="243964"/>
    <lineage>
        <taxon>Eukaryota</taxon>
        <taxon>Viridiplantae</taxon>
        <taxon>Streptophyta</taxon>
        <taxon>Embryophyta</taxon>
        <taxon>Tracheophyta</taxon>
        <taxon>Spermatophyta</taxon>
        <taxon>Magnoliopsida</taxon>
        <taxon>eudicotyledons</taxon>
        <taxon>Gunneridae</taxon>
        <taxon>Pentapetalae</taxon>
        <taxon>asterids</taxon>
        <taxon>lamiids</taxon>
        <taxon>Solanales</taxon>
        <taxon>Solanaceae</taxon>
        <taxon>Solanoideae</taxon>
        <taxon>Hyoscyameae</taxon>
        <taxon>Anisodus</taxon>
    </lineage>
</organism>
<feature type="region of interest" description="Disordered" evidence="1">
    <location>
        <begin position="1"/>
        <end position="22"/>
    </location>
</feature>